<dbReference type="KEGG" id="shyd:CJD35_12115"/>
<evidence type="ECO:0000256" key="1">
    <source>
        <dbReference type="SAM" id="Phobius"/>
    </source>
</evidence>
<dbReference type="Proteomes" id="UP000217141">
    <property type="component" value="Chromosome I"/>
</dbReference>
<feature type="transmembrane region" description="Helical" evidence="1">
    <location>
        <begin position="50"/>
        <end position="73"/>
    </location>
</feature>
<reference evidence="2 3" key="1">
    <citation type="submission" date="2017-08" db="EMBL/GenBank/DDBJ databases">
        <title>Whole Genome Sequence of Sphingobium hydrophobicum C1: Insights into Adaption to the Electronic-waste Contaminated Sediment.</title>
        <authorList>
            <person name="Song D."/>
            <person name="Chen X."/>
            <person name="Xu M."/>
        </authorList>
    </citation>
    <scope>NUCLEOTIDE SEQUENCE [LARGE SCALE GENOMIC DNA]</scope>
    <source>
        <strain evidence="2 3">C1</strain>
    </source>
</reference>
<name>A0A249MUY5_SPHXE</name>
<dbReference type="RefSeq" id="WP_017182716.1">
    <property type="nucleotide sequence ID" value="NZ_CP022745.1"/>
</dbReference>
<sequence>MRNSWLVAAGILSVAASVLHVATIVGGPDWYRFFGAGEEMAVAAERGSSVPGVVTAAIASVLMVWAFYAFSAAGLIRRLPLLRTALVLITGVYLLRGLALVPILVIKPHTVDTFAIVSSLVVLGYGIAHAVGTWQAWPSLSSITTTRSA</sequence>
<keyword evidence="1" id="KW-1133">Transmembrane helix</keyword>
<keyword evidence="1" id="KW-0812">Transmembrane</keyword>
<organism evidence="2 3">
    <name type="scientific">Sphingobium xenophagum</name>
    <dbReference type="NCBI Taxonomy" id="121428"/>
    <lineage>
        <taxon>Bacteria</taxon>
        <taxon>Pseudomonadati</taxon>
        <taxon>Pseudomonadota</taxon>
        <taxon>Alphaproteobacteria</taxon>
        <taxon>Sphingomonadales</taxon>
        <taxon>Sphingomonadaceae</taxon>
        <taxon>Sphingobium</taxon>
    </lineage>
</organism>
<feature type="transmembrane region" description="Helical" evidence="1">
    <location>
        <begin position="85"/>
        <end position="107"/>
    </location>
</feature>
<dbReference type="EMBL" id="CP022745">
    <property type="protein sequence ID" value="ASY45102.1"/>
    <property type="molecule type" value="Genomic_DNA"/>
</dbReference>
<evidence type="ECO:0000313" key="3">
    <source>
        <dbReference type="Proteomes" id="UP000217141"/>
    </source>
</evidence>
<keyword evidence="1" id="KW-0472">Membrane</keyword>
<protein>
    <submittedName>
        <fullName evidence="2">Uncharacterized protein</fullName>
    </submittedName>
</protein>
<feature type="transmembrane region" description="Helical" evidence="1">
    <location>
        <begin position="113"/>
        <end position="137"/>
    </location>
</feature>
<proteinExistence type="predicted"/>
<evidence type="ECO:0000313" key="2">
    <source>
        <dbReference type="EMBL" id="ASY45102.1"/>
    </source>
</evidence>
<dbReference type="AlphaFoldDB" id="A0A249MUY5"/>
<gene>
    <name evidence="2" type="ORF">CJD35_12115</name>
</gene>
<accession>A0A249MUY5</accession>